<evidence type="ECO:0000313" key="2">
    <source>
        <dbReference type="EMBL" id="OLQ14076.1"/>
    </source>
</evidence>
<sequence length="953" mass="105847">MSYVLCMILLQQQGGYVFTFTPAIGRAPGALSDETQGIAWFASGTKHADLEHLFRWLQMCLAYAVGVGMQFSLFSTEHDLSRARWHHAISCIYISTSELFLYFSSIAFLAMDDYTREHPEPKKSWDMRPALPRRRYSREVDDLHTPAAAASSSTRDPLPRLRTRAPLPRLKTTLKQTSRLRLRRLQHKLKEARSARNPLPRLRHGRDASSKDDMEVDEMEVPAGSRPISMQIQGRWVEMWDISSLPIPPDQPRDEDDEIEGAPGQDTRGHFPMRFHDQPSAAPGPAPSGSRLRALGRQPKKRKCVKKPAAKTGVDATTSTTIRPRPKSARKPPAKARGSIRESLKVDDPGQRPVAVPLLRKAKCKAASTATSAKSTRQSVGTTKPTSSGCENDDQHHKLMETRKAELLEAQRAAFSRRVELRRQAILAATAKAASTSPASVVPADCLAAAPAAAAVATDMENQSPQSGRDVQPAVDAHTGARMPSLVYISFLAFMLWLCLFLDLSLGMSYDHDMDVCSQAVASVAMSPVGVSPEQAMHREAKRHGRLVKRERQEAWCYFILTPYWTAGREWLRVPIGQDNEFIPLVQQLDYLGIVLSYGSFEEKPEPMDTKDQPKRGIFEDTSTREESLPKAMKGETQDGANSPREPVGPRASASMTPVKTPVGSLPTPTPTTASPASTLTPQQQLQDGNNTTPPAKGKSRKGKQGKGQGKGQKGNSGPSQTTSSSSHQDNVISAMGRLCLRHEDAIAVQRANQGYVWWLRTAGPESIVPSLARVSAAWNRKKDEEGVQDHPLRIVMLSTLLEVMIERAQAAVEPSRLEASAQAGLILNQGDEPFWPFLRWNPTRRVEEIVSSDEMRPLEHSRLMRKLNQVRDTITPENILRCHGYHSITENMTGDTWRLLLEIETVGEEAQNLHAWLRRMVSCTAWKLIGGRFRRERLGRSPLANRLAELLG</sequence>
<dbReference type="Proteomes" id="UP000186817">
    <property type="component" value="Unassembled WGS sequence"/>
</dbReference>
<feature type="region of interest" description="Disordered" evidence="1">
    <location>
        <begin position="243"/>
        <end position="351"/>
    </location>
</feature>
<feature type="compositionally biased region" description="Basic residues" evidence="1">
    <location>
        <begin position="324"/>
        <end position="334"/>
    </location>
</feature>
<feature type="compositionally biased region" description="Low complexity" evidence="1">
    <location>
        <begin position="366"/>
        <end position="376"/>
    </location>
</feature>
<feature type="compositionally biased region" description="Polar residues" evidence="1">
    <location>
        <begin position="377"/>
        <end position="390"/>
    </location>
</feature>
<comment type="caution">
    <text evidence="2">The sequence shown here is derived from an EMBL/GenBank/DDBJ whole genome shotgun (WGS) entry which is preliminary data.</text>
</comment>
<keyword evidence="3" id="KW-1185">Reference proteome</keyword>
<feature type="compositionally biased region" description="Low complexity" evidence="1">
    <location>
        <begin position="279"/>
        <end position="290"/>
    </location>
</feature>
<dbReference type="EMBL" id="LSRX01000020">
    <property type="protein sequence ID" value="OLQ14076.1"/>
    <property type="molecule type" value="Genomic_DNA"/>
</dbReference>
<accession>A0A1Q9F346</accession>
<gene>
    <name evidence="2" type="ORF">AK812_SmicGene1864</name>
</gene>
<proteinExistence type="predicted"/>
<dbReference type="AlphaFoldDB" id="A0A1Q9F346"/>
<feature type="region of interest" description="Disordered" evidence="1">
    <location>
        <begin position="190"/>
        <end position="217"/>
    </location>
</feature>
<evidence type="ECO:0000256" key="1">
    <source>
        <dbReference type="SAM" id="MobiDB-lite"/>
    </source>
</evidence>
<organism evidence="2 3">
    <name type="scientific">Symbiodinium microadriaticum</name>
    <name type="common">Dinoflagellate</name>
    <name type="synonym">Zooxanthella microadriatica</name>
    <dbReference type="NCBI Taxonomy" id="2951"/>
    <lineage>
        <taxon>Eukaryota</taxon>
        <taxon>Sar</taxon>
        <taxon>Alveolata</taxon>
        <taxon>Dinophyceae</taxon>
        <taxon>Suessiales</taxon>
        <taxon>Symbiodiniaceae</taxon>
        <taxon>Symbiodinium</taxon>
    </lineage>
</organism>
<feature type="compositionally biased region" description="Low complexity" evidence="1">
    <location>
        <begin position="717"/>
        <end position="727"/>
    </location>
</feature>
<feature type="compositionally biased region" description="Polar residues" evidence="1">
    <location>
        <begin position="683"/>
        <end position="694"/>
    </location>
</feature>
<feature type="region of interest" description="Disordered" evidence="1">
    <location>
        <begin position="366"/>
        <end position="395"/>
    </location>
</feature>
<dbReference type="OrthoDB" id="424849at2759"/>
<feature type="compositionally biased region" description="Low complexity" evidence="1">
    <location>
        <begin position="665"/>
        <end position="682"/>
    </location>
</feature>
<feature type="compositionally biased region" description="Basic and acidic residues" evidence="1">
    <location>
        <begin position="602"/>
        <end position="637"/>
    </location>
</feature>
<feature type="compositionally biased region" description="Basic and acidic residues" evidence="1">
    <location>
        <begin position="339"/>
        <end position="350"/>
    </location>
</feature>
<protein>
    <submittedName>
        <fullName evidence="2">Uncharacterized protein</fullName>
    </submittedName>
</protein>
<feature type="compositionally biased region" description="Gly residues" evidence="1">
    <location>
        <begin position="706"/>
        <end position="715"/>
    </location>
</feature>
<feature type="region of interest" description="Disordered" evidence="1">
    <location>
        <begin position="602"/>
        <end position="730"/>
    </location>
</feature>
<name>A0A1Q9F346_SYMMI</name>
<reference evidence="2 3" key="1">
    <citation type="submission" date="2016-02" db="EMBL/GenBank/DDBJ databases">
        <title>Genome analysis of coral dinoflagellate symbionts highlights evolutionary adaptations to a symbiotic lifestyle.</title>
        <authorList>
            <person name="Aranda M."/>
            <person name="Li Y."/>
            <person name="Liew Y.J."/>
            <person name="Baumgarten S."/>
            <person name="Simakov O."/>
            <person name="Wilson M."/>
            <person name="Piel J."/>
            <person name="Ashoor H."/>
            <person name="Bougouffa S."/>
            <person name="Bajic V.B."/>
            <person name="Ryu T."/>
            <person name="Ravasi T."/>
            <person name="Bayer T."/>
            <person name="Micklem G."/>
            <person name="Kim H."/>
            <person name="Bhak J."/>
            <person name="Lajeunesse T.C."/>
            <person name="Voolstra C.R."/>
        </authorList>
    </citation>
    <scope>NUCLEOTIDE SEQUENCE [LARGE SCALE GENOMIC DNA]</scope>
    <source>
        <strain evidence="2 3">CCMP2467</strain>
    </source>
</reference>
<evidence type="ECO:0000313" key="3">
    <source>
        <dbReference type="Proteomes" id="UP000186817"/>
    </source>
</evidence>
<feature type="compositionally biased region" description="Basic residues" evidence="1">
    <location>
        <begin position="298"/>
        <end position="309"/>
    </location>
</feature>
<feature type="region of interest" description="Disordered" evidence="1">
    <location>
        <begin position="136"/>
        <end position="166"/>
    </location>
</feature>